<accession>A0A0F9WVB2</accession>
<evidence type="ECO:0000313" key="2">
    <source>
        <dbReference type="Proteomes" id="UP000034350"/>
    </source>
</evidence>
<dbReference type="VEuPathDB" id="MicrosporidiaDB:AAJ76_1000114274"/>
<dbReference type="OrthoDB" id="2194806at2759"/>
<dbReference type="VEuPathDB" id="MicrosporidiaDB:G9O61_00g002180"/>
<evidence type="ECO:0000313" key="1">
    <source>
        <dbReference type="EMBL" id="KKO76673.1"/>
    </source>
</evidence>
<sequence>MSNLDNRVLNVIKKSSLFSLVQSLSEEDIITNLAIKVEDILSKSDKSFNDKQDDLSDFILDYLESYNIEIDTNEADAIANILVWIYEENKMQQNEMYNKIMQIKSPEPAQQEISDYESEIVDH</sequence>
<dbReference type="GeneID" id="36318454"/>
<dbReference type="AlphaFoldDB" id="A0A0F9WVB2"/>
<proteinExistence type="predicted"/>
<comment type="caution">
    <text evidence="1">The sequence shown here is derived from an EMBL/GenBank/DDBJ whole genome shotgun (WGS) entry which is preliminary data.</text>
</comment>
<dbReference type="Proteomes" id="UP000034350">
    <property type="component" value="Unassembled WGS sequence"/>
</dbReference>
<reference evidence="1 2" key="1">
    <citation type="journal article" date="2015" name="Environ. Microbiol.">
        <title>Genome analyses suggest the presence of polyploidy and recent human-driven expansions in eight global populations of the honeybee pathogen Nosema ceranae.</title>
        <authorList>
            <person name="Pelin A."/>
            <person name="Selman M."/>
            <person name="Aris-Brosou S."/>
            <person name="Farinelli L."/>
            <person name="Corradi N."/>
        </authorList>
    </citation>
    <scope>NUCLEOTIDE SEQUENCE [LARGE SCALE GENOMIC DNA]</scope>
    <source>
        <strain evidence="1 2">PA08 1199</strain>
    </source>
</reference>
<name>A0A0F9WVB2_9MICR</name>
<keyword evidence="2" id="KW-1185">Reference proteome</keyword>
<dbReference type="EMBL" id="JPQZ01000001">
    <property type="protein sequence ID" value="KKO76673.1"/>
    <property type="molecule type" value="Genomic_DNA"/>
</dbReference>
<organism evidence="1 2">
    <name type="scientific">Vairimorpha ceranae</name>
    <dbReference type="NCBI Taxonomy" id="40302"/>
    <lineage>
        <taxon>Eukaryota</taxon>
        <taxon>Fungi</taxon>
        <taxon>Fungi incertae sedis</taxon>
        <taxon>Microsporidia</taxon>
        <taxon>Nosematidae</taxon>
        <taxon>Vairimorpha</taxon>
    </lineage>
</organism>
<protein>
    <submittedName>
        <fullName evidence="1">Uncharacterized protein</fullName>
    </submittedName>
</protein>
<gene>
    <name evidence="1" type="ORF">AAJ76_1000114274</name>
</gene>
<dbReference type="RefSeq" id="XP_024332415.1">
    <property type="nucleotide sequence ID" value="XM_024473560.1"/>
</dbReference>